<name>A0ABW1S906_9PROT</name>
<dbReference type="InterPro" id="IPR036291">
    <property type="entry name" value="NAD(P)-bd_dom_sf"/>
</dbReference>
<dbReference type="PRINTS" id="PR00081">
    <property type="entry name" value="GDHRDH"/>
</dbReference>
<evidence type="ECO:0000313" key="3">
    <source>
        <dbReference type="EMBL" id="MFC6197919.1"/>
    </source>
</evidence>
<evidence type="ECO:0000256" key="1">
    <source>
        <dbReference type="ARBA" id="ARBA00006484"/>
    </source>
</evidence>
<comment type="similarity">
    <text evidence="1">Belongs to the short-chain dehydrogenases/reductases (SDR) family.</text>
</comment>
<dbReference type="RefSeq" id="WP_377377534.1">
    <property type="nucleotide sequence ID" value="NZ_JBHSSW010000009.1"/>
</dbReference>
<reference evidence="4" key="1">
    <citation type="journal article" date="2019" name="Int. J. Syst. Evol. Microbiol.">
        <title>The Global Catalogue of Microorganisms (GCM) 10K type strain sequencing project: providing services to taxonomists for standard genome sequencing and annotation.</title>
        <authorList>
            <consortium name="The Broad Institute Genomics Platform"/>
            <consortium name="The Broad Institute Genome Sequencing Center for Infectious Disease"/>
            <person name="Wu L."/>
            <person name="Ma J."/>
        </authorList>
    </citation>
    <scope>NUCLEOTIDE SEQUENCE [LARGE SCALE GENOMIC DNA]</scope>
    <source>
        <strain evidence="4">CGMCC-1.15741</strain>
    </source>
</reference>
<dbReference type="PANTHER" id="PTHR43639">
    <property type="entry name" value="OXIDOREDUCTASE, SHORT-CHAIN DEHYDROGENASE/REDUCTASE FAMILY (AFU_ORTHOLOGUE AFUA_5G02870)"/>
    <property type="match status" value="1"/>
</dbReference>
<dbReference type="EMBL" id="JBHSSW010000009">
    <property type="protein sequence ID" value="MFC6197919.1"/>
    <property type="molecule type" value="Genomic_DNA"/>
</dbReference>
<dbReference type="PANTHER" id="PTHR43639:SF1">
    <property type="entry name" value="SHORT-CHAIN DEHYDROGENASE_REDUCTASE FAMILY PROTEIN"/>
    <property type="match status" value="1"/>
</dbReference>
<keyword evidence="4" id="KW-1185">Reference proteome</keyword>
<evidence type="ECO:0000256" key="2">
    <source>
        <dbReference type="ARBA" id="ARBA00023002"/>
    </source>
</evidence>
<dbReference type="EC" id="1.1.1.-" evidence="3"/>
<protein>
    <submittedName>
        <fullName evidence="3">SDR family NAD(P)-dependent oxidoreductase</fullName>
        <ecNumber evidence="3">1.1.1.-</ecNumber>
    </submittedName>
</protein>
<sequence>MRAPCVVLLGIGKGAGLACAHKFVDAKWNVVIVDGNHNTLSLAEKDLGTSCHYLHEDQFTRLGLKNALSGTLEQFDGVDVVVSVPPIPEPGDLASMTAEAMTTYSKQSVQATLLAAQIFSKEMIGELETEDRQVEKLPQGKSFIHVLSRAAISSDPGYLAASVTQGAMLAAVKALAIEFAPFKIRSNAVVAIRPRAENTEPWLKMRTPLERSAKPSEVADTVFFLASAEARFITGQGLELDGGRSVLNGVMKLDETAK</sequence>
<accession>A0ABW1S906</accession>
<proteinExistence type="inferred from homology"/>
<dbReference type="InterPro" id="IPR002347">
    <property type="entry name" value="SDR_fam"/>
</dbReference>
<gene>
    <name evidence="3" type="ORF">ACFQDM_07510</name>
</gene>
<keyword evidence="2 3" id="KW-0560">Oxidoreductase</keyword>
<dbReference type="Gene3D" id="3.40.50.720">
    <property type="entry name" value="NAD(P)-binding Rossmann-like Domain"/>
    <property type="match status" value="1"/>
</dbReference>
<comment type="caution">
    <text evidence="3">The sequence shown here is derived from an EMBL/GenBank/DDBJ whole genome shotgun (WGS) entry which is preliminary data.</text>
</comment>
<evidence type="ECO:0000313" key="4">
    <source>
        <dbReference type="Proteomes" id="UP001596303"/>
    </source>
</evidence>
<dbReference type="SUPFAM" id="SSF51735">
    <property type="entry name" value="NAD(P)-binding Rossmann-fold domains"/>
    <property type="match status" value="1"/>
</dbReference>
<dbReference type="GO" id="GO:0016491">
    <property type="term" value="F:oxidoreductase activity"/>
    <property type="evidence" value="ECO:0007669"/>
    <property type="project" value="UniProtKB-KW"/>
</dbReference>
<dbReference type="Proteomes" id="UP001596303">
    <property type="component" value="Unassembled WGS sequence"/>
</dbReference>
<organism evidence="3 4">
    <name type="scientific">Ponticaulis profundi</name>
    <dbReference type="NCBI Taxonomy" id="2665222"/>
    <lineage>
        <taxon>Bacteria</taxon>
        <taxon>Pseudomonadati</taxon>
        <taxon>Pseudomonadota</taxon>
        <taxon>Alphaproteobacteria</taxon>
        <taxon>Hyphomonadales</taxon>
        <taxon>Hyphomonadaceae</taxon>
        <taxon>Ponticaulis</taxon>
    </lineage>
</organism>
<dbReference type="Pfam" id="PF13561">
    <property type="entry name" value="adh_short_C2"/>
    <property type="match status" value="1"/>
</dbReference>